<reference evidence="1" key="1">
    <citation type="submission" date="2022-07" db="EMBL/GenBank/DDBJ databases">
        <title>Phylogenomic reconstructions and comparative analyses of Kickxellomycotina fungi.</title>
        <authorList>
            <person name="Reynolds N.K."/>
            <person name="Stajich J.E."/>
            <person name="Barry K."/>
            <person name="Grigoriev I.V."/>
            <person name="Crous P."/>
            <person name="Smith M.E."/>
        </authorList>
    </citation>
    <scope>NUCLEOTIDE SEQUENCE</scope>
    <source>
        <strain evidence="1">CBS 109366</strain>
    </source>
</reference>
<sequence>MGAKLCDVGGPGSEWDRNAHIVALFTIFGASAAGVFLPIVWQTARGLHPMRLPVLPVQLGQFFGAGVIVATAFLHLLPAASSALSSPCLDGFADRYGAWACLIALAAVFSMHGVEWWLMELWTARTAGRQCRRAPRLAPLASGIDNCNSDSSVCAETADDDDDNDMLFPAYSRAYNASRIMQPPALSPPVNPFVFGASTASPSSQTGLGEGAASSAPTSRYAGFSLSKFGHYATLVQSRQQLAAVVAQHSRPPSRYLYSDPQFPMYAPSSIWPVPPVPLPPPMFGRAAHGHAQAKSTPELMRKLTKSTRASHPSSVSSGVQSNSSNAVSLRPDSFTHAAHRKRRSHGPHHAAAATAVAAAAAHWKERCLSMPRLPHTTLEAGLCDSLLEPLPPLPGTAAYVSPVRSIASRVRYSSGGSSSGGGGESGHRRSGGVRKSVSPQSLGRSRSRISPRPISAALAASARGASKRMSLQTAAAIRRATRRGSGDRSELTSPSGKLDTVHEADGAQLAESPASDVSAGMAYASATSAIPPPSSMHQTFHTTRSGHRASRLLPPQPPHVLRAAPSSCAFRSLSAAPSSVVVVESGMLASQHTSGDLLQNPLYRDGPTAGPSERDGESTAIHSPRSAARLSLPIEVKRRALATYVLELGITLYSVLVGLALAVSDRGFLALFIATCFHQFFEGLALGVSLAELYWIEAQLAAHSRLVAAERVASEPVEPPTLTEASRPSAA</sequence>
<evidence type="ECO:0000313" key="2">
    <source>
        <dbReference type="Proteomes" id="UP001140234"/>
    </source>
</evidence>
<comment type="caution">
    <text evidence="1">The sequence shown here is derived from an EMBL/GenBank/DDBJ whole genome shotgun (WGS) entry which is preliminary data.</text>
</comment>
<accession>A0ACC1JYG1</accession>
<dbReference type="EMBL" id="JANBUJ010000862">
    <property type="protein sequence ID" value="KAJ2769789.1"/>
    <property type="molecule type" value="Genomic_DNA"/>
</dbReference>
<dbReference type="Proteomes" id="UP001140234">
    <property type="component" value="Unassembled WGS sequence"/>
</dbReference>
<feature type="non-terminal residue" evidence="1">
    <location>
        <position position="732"/>
    </location>
</feature>
<organism evidence="1 2">
    <name type="scientific">Coemansia nantahalensis</name>
    <dbReference type="NCBI Taxonomy" id="2789366"/>
    <lineage>
        <taxon>Eukaryota</taxon>
        <taxon>Fungi</taxon>
        <taxon>Fungi incertae sedis</taxon>
        <taxon>Zoopagomycota</taxon>
        <taxon>Kickxellomycotina</taxon>
        <taxon>Kickxellomycetes</taxon>
        <taxon>Kickxellales</taxon>
        <taxon>Kickxellaceae</taxon>
        <taxon>Coemansia</taxon>
    </lineage>
</organism>
<gene>
    <name evidence="1" type="ORF">IWQ57_002956</name>
</gene>
<protein>
    <submittedName>
        <fullName evidence="1">Uncharacterized protein</fullName>
    </submittedName>
</protein>
<name>A0ACC1JYG1_9FUNG</name>
<proteinExistence type="predicted"/>
<keyword evidence="2" id="KW-1185">Reference proteome</keyword>
<evidence type="ECO:0000313" key="1">
    <source>
        <dbReference type="EMBL" id="KAJ2769789.1"/>
    </source>
</evidence>